<keyword evidence="3" id="KW-1185">Reference proteome</keyword>
<dbReference type="Pfam" id="PF01610">
    <property type="entry name" value="DDE_Tnp_ISL3"/>
    <property type="match status" value="1"/>
</dbReference>
<comment type="caution">
    <text evidence="2">The sequence shown here is derived from an EMBL/GenBank/DDBJ whole genome shotgun (WGS) entry which is preliminary data.</text>
</comment>
<evidence type="ECO:0000313" key="3">
    <source>
        <dbReference type="Proteomes" id="UP001052739"/>
    </source>
</evidence>
<dbReference type="InterPro" id="IPR002560">
    <property type="entry name" value="Transposase_DDE"/>
</dbReference>
<reference evidence="2" key="1">
    <citation type="submission" date="2024-05" db="EMBL/GenBank/DDBJ databases">
        <title>Whole genome shotgun sequence of Streptomyces hydrogenans NBRC 13475.</title>
        <authorList>
            <person name="Komaki H."/>
            <person name="Tamura T."/>
        </authorList>
    </citation>
    <scope>NUCLEOTIDE SEQUENCE</scope>
    <source>
        <strain evidence="2">NBRC 13475</strain>
    </source>
</reference>
<evidence type="ECO:0000259" key="1">
    <source>
        <dbReference type="Pfam" id="PF01610"/>
    </source>
</evidence>
<sequence length="93" mass="10207">MCRDGSTTYAEAIRRALPDAVQVADRWHLWHNLCEAALSEVKAHSTCWAAELDAPIYDGTPRAGLLWSAGTRSTTCSRRVWACSNASAACNWP</sequence>
<dbReference type="Proteomes" id="UP001052739">
    <property type="component" value="Unassembled WGS sequence"/>
</dbReference>
<proteinExistence type="predicted"/>
<organism evidence="2 3">
    <name type="scientific">Streptomyces hydrogenans</name>
    <dbReference type="NCBI Taxonomy" id="1873719"/>
    <lineage>
        <taxon>Bacteria</taxon>
        <taxon>Bacillati</taxon>
        <taxon>Actinomycetota</taxon>
        <taxon>Actinomycetes</taxon>
        <taxon>Kitasatosporales</taxon>
        <taxon>Streptomycetaceae</taxon>
        <taxon>Streptomyces</taxon>
    </lineage>
</organism>
<dbReference type="PANTHER" id="PTHR33498:SF1">
    <property type="entry name" value="TRANSPOSASE FOR INSERTION SEQUENCE ELEMENT IS1557"/>
    <property type="match status" value="1"/>
</dbReference>
<evidence type="ECO:0000313" key="2">
    <source>
        <dbReference type="EMBL" id="GHI24310.1"/>
    </source>
</evidence>
<gene>
    <name evidence="2" type="ORF">Shyd_56810</name>
</gene>
<dbReference type="EMBL" id="BNDW01000050">
    <property type="protein sequence ID" value="GHI24310.1"/>
    <property type="molecule type" value="Genomic_DNA"/>
</dbReference>
<accession>A0ABQ3PH04</accession>
<name>A0ABQ3PH04_9ACTN</name>
<protein>
    <recommendedName>
        <fullName evidence="1">Transposase IS204/IS1001/IS1096/IS1165 DDE domain-containing protein</fullName>
    </recommendedName>
</protein>
<dbReference type="InterPro" id="IPR047951">
    <property type="entry name" value="Transpos_ISL3"/>
</dbReference>
<feature type="domain" description="Transposase IS204/IS1001/IS1096/IS1165 DDE" evidence="1">
    <location>
        <begin position="2"/>
        <end position="44"/>
    </location>
</feature>
<dbReference type="PANTHER" id="PTHR33498">
    <property type="entry name" value="TRANSPOSASE FOR INSERTION SEQUENCE ELEMENT IS1557"/>
    <property type="match status" value="1"/>
</dbReference>